<evidence type="ECO:0000313" key="3">
    <source>
        <dbReference type="Proteomes" id="UP000192801"/>
    </source>
</evidence>
<comment type="caution">
    <text evidence="2">The sequence shown here is derived from an EMBL/GenBank/DDBJ whole genome shotgun (WGS) entry which is preliminary data.</text>
</comment>
<feature type="transmembrane region" description="Helical" evidence="1">
    <location>
        <begin position="38"/>
        <end position="61"/>
    </location>
</feature>
<keyword evidence="1" id="KW-0472">Membrane</keyword>
<gene>
    <name evidence="2" type="ORF">BST26_13510</name>
</gene>
<evidence type="ECO:0000256" key="1">
    <source>
        <dbReference type="SAM" id="Phobius"/>
    </source>
</evidence>
<evidence type="ECO:0008006" key="4">
    <source>
        <dbReference type="Google" id="ProtNLM"/>
    </source>
</evidence>
<dbReference type="Proteomes" id="UP000192801">
    <property type="component" value="Unassembled WGS sequence"/>
</dbReference>
<keyword evidence="1" id="KW-1133">Transmembrane helix</keyword>
<reference evidence="2 3" key="1">
    <citation type="submission" date="2016-12" db="EMBL/GenBank/DDBJ databases">
        <title>The new phylogeny of genus Mycobacterium.</title>
        <authorList>
            <person name="Tortoli E."/>
            <person name="Trovato A."/>
            <person name="Cirillo D.M."/>
        </authorList>
    </citation>
    <scope>NUCLEOTIDE SEQUENCE [LARGE SCALE GENOMIC DNA]</scope>
    <source>
        <strain evidence="2 3">DSM 45130</strain>
    </source>
</reference>
<sequence>MTPRPAREDTGALAARPRAAAVPVVVPGSYQSLRYWQLAVTLAGVWLLAAGIGVGLAYWWVHDQDKTWPVFTVLGYTVAAVVAALVVSMNEARRVWIRALGLALMTAPFAAGAGGGLLIGAYLWHWLTP</sequence>
<evidence type="ECO:0000313" key="2">
    <source>
        <dbReference type="EMBL" id="ORA69522.1"/>
    </source>
</evidence>
<proteinExistence type="predicted"/>
<keyword evidence="1" id="KW-0812">Transmembrane</keyword>
<dbReference type="EMBL" id="MVHS01000032">
    <property type="protein sequence ID" value="ORA69522.1"/>
    <property type="molecule type" value="Genomic_DNA"/>
</dbReference>
<organism evidence="2 3">
    <name type="scientific">Mycolicibacterium insubricum</name>
    <dbReference type="NCBI Taxonomy" id="444597"/>
    <lineage>
        <taxon>Bacteria</taxon>
        <taxon>Bacillati</taxon>
        <taxon>Actinomycetota</taxon>
        <taxon>Actinomycetes</taxon>
        <taxon>Mycobacteriales</taxon>
        <taxon>Mycobacteriaceae</taxon>
        <taxon>Mycolicibacterium</taxon>
    </lineage>
</organism>
<protein>
    <recommendedName>
        <fullName evidence="4">Transmembrane protein</fullName>
    </recommendedName>
</protein>
<dbReference type="STRING" id="444597.BST26_13510"/>
<feature type="transmembrane region" description="Helical" evidence="1">
    <location>
        <begin position="67"/>
        <end position="87"/>
    </location>
</feature>
<feature type="transmembrane region" description="Helical" evidence="1">
    <location>
        <begin position="99"/>
        <end position="124"/>
    </location>
</feature>
<dbReference type="AlphaFoldDB" id="A0A1X0DBH2"/>
<keyword evidence="3" id="KW-1185">Reference proteome</keyword>
<name>A0A1X0DBH2_9MYCO</name>
<accession>A0A1X0DBH2</accession>